<dbReference type="AlphaFoldDB" id="A0A078BAW7"/>
<evidence type="ECO:0000313" key="1">
    <source>
        <dbReference type="EMBL" id="CDW90713.1"/>
    </source>
</evidence>
<proteinExistence type="predicted"/>
<reference evidence="1 2" key="1">
    <citation type="submission" date="2014-06" db="EMBL/GenBank/DDBJ databases">
        <authorList>
            <person name="Swart Estienne"/>
        </authorList>
    </citation>
    <scope>NUCLEOTIDE SEQUENCE [LARGE SCALE GENOMIC DNA]</scope>
    <source>
        <strain evidence="1 2">130c</strain>
    </source>
</reference>
<keyword evidence="2" id="KW-1185">Reference proteome</keyword>
<dbReference type="Proteomes" id="UP000039865">
    <property type="component" value="Unassembled WGS sequence"/>
</dbReference>
<gene>
    <name evidence="1" type="primary">Contig16951.g821</name>
    <name evidence="1" type="ORF">STYLEM_19859</name>
</gene>
<dbReference type="EMBL" id="CCKQ01018728">
    <property type="protein sequence ID" value="CDW90713.1"/>
    <property type="molecule type" value="Genomic_DNA"/>
</dbReference>
<dbReference type="InParanoid" id="A0A078BAW7"/>
<organism evidence="1 2">
    <name type="scientific">Stylonychia lemnae</name>
    <name type="common">Ciliate</name>
    <dbReference type="NCBI Taxonomy" id="5949"/>
    <lineage>
        <taxon>Eukaryota</taxon>
        <taxon>Sar</taxon>
        <taxon>Alveolata</taxon>
        <taxon>Ciliophora</taxon>
        <taxon>Intramacronucleata</taxon>
        <taxon>Spirotrichea</taxon>
        <taxon>Stichotrichia</taxon>
        <taxon>Sporadotrichida</taxon>
        <taxon>Oxytrichidae</taxon>
        <taxon>Stylonychinae</taxon>
        <taxon>Stylonychia</taxon>
    </lineage>
</organism>
<evidence type="ECO:0000313" key="2">
    <source>
        <dbReference type="Proteomes" id="UP000039865"/>
    </source>
</evidence>
<dbReference type="OrthoDB" id="310114at2759"/>
<name>A0A078BAW7_STYLE</name>
<protein>
    <submittedName>
        <fullName evidence="1">Uncharacterized protein</fullName>
    </submittedName>
</protein>
<accession>A0A078BAW7</accession>
<sequence>MRQSRGHEPVKIKSAEKDQLIAELRQQLYDLKSQDRDYRGVSDEIINTENRYKILADDKVRSDLEQRARINRDMDEVADLRKQIDDLKYLLAEKTKQGMDLQDELQRSKRVLEEKHYEGIRLNDENSKRSDSNLDLRERANELEKEIEYLKAQKADNWREINRLKEVNDQRVKEGGDQQDRLKSLDYDLSRTQLRIEDTQKLIDARSYDLRNKQILLDDVHKELARVKELNIRQGSEGSLLRRDNDKSQAEIYDLRKEIDYSIARNGDLSTQIRDLEFRIKDKDDQLYALRKDLDSQKYSNSSQRDANVDLLNEKDALEKHSAVLQGQNADITRELDKFCETDEYVRTQLDRRGRVYGMRSKNENELQQSYYRIEEVRSRSPQRRY</sequence>